<dbReference type="Gene3D" id="3.40.390.10">
    <property type="entry name" value="Collagenase (Catalytic Domain)"/>
    <property type="match status" value="1"/>
</dbReference>
<organism evidence="2 3">
    <name type="scientific">Fodinibius salipaludis</name>
    <dbReference type="NCBI Taxonomy" id="2032627"/>
    <lineage>
        <taxon>Bacteria</taxon>
        <taxon>Pseudomonadati</taxon>
        <taxon>Balneolota</taxon>
        <taxon>Balneolia</taxon>
        <taxon>Balneolales</taxon>
        <taxon>Balneolaceae</taxon>
        <taxon>Fodinibius</taxon>
    </lineage>
</organism>
<dbReference type="Proteomes" id="UP000218831">
    <property type="component" value="Unassembled WGS sequence"/>
</dbReference>
<dbReference type="Pfam" id="PF13688">
    <property type="entry name" value="Reprolysin_5"/>
    <property type="match status" value="1"/>
</dbReference>
<name>A0A2A2GEE4_9BACT</name>
<dbReference type="InterPro" id="IPR024079">
    <property type="entry name" value="MetalloPept_cat_dom_sf"/>
</dbReference>
<proteinExistence type="predicted"/>
<dbReference type="OrthoDB" id="1121673at2"/>
<sequence length="261" mass="29219">MKRSRSYLPALIIAIFIAFILQSCLDSTGPKNEESEQSYSHVQNPGTSANDFLADSNFTHLVVEVDYMPGYEPNAEALDSLETFFKQRLHKNSITIKEPTEIESRNQDSYSANDVRDIESEERSTFSEGDTLAAYFMIVDGEYSERELMGIAYYNTSNAFFGPAYDEASSGPGSISRYRVEAISFRHEFGHLFGLVDIPNSGTEMQEPHRDQDQGNHCDNDQCLMYYATQTTDLIGNTVGDEEITSLDENCIADLRGNGGK</sequence>
<protein>
    <recommendedName>
        <fullName evidence="4">Peptidase</fullName>
    </recommendedName>
</protein>
<dbReference type="RefSeq" id="WP_095605361.1">
    <property type="nucleotide sequence ID" value="NZ_NSKE01000002.1"/>
</dbReference>
<feature type="compositionally biased region" description="Basic and acidic residues" evidence="1">
    <location>
        <begin position="114"/>
        <end position="123"/>
    </location>
</feature>
<feature type="region of interest" description="Disordered" evidence="1">
    <location>
        <begin position="99"/>
        <end position="123"/>
    </location>
</feature>
<dbReference type="EMBL" id="NSKE01000002">
    <property type="protein sequence ID" value="PAU95235.1"/>
    <property type="molecule type" value="Genomic_DNA"/>
</dbReference>
<keyword evidence="3" id="KW-1185">Reference proteome</keyword>
<evidence type="ECO:0000313" key="3">
    <source>
        <dbReference type="Proteomes" id="UP000218831"/>
    </source>
</evidence>
<dbReference type="GO" id="GO:0008237">
    <property type="term" value="F:metallopeptidase activity"/>
    <property type="evidence" value="ECO:0007669"/>
    <property type="project" value="InterPro"/>
</dbReference>
<comment type="caution">
    <text evidence="2">The sequence shown here is derived from an EMBL/GenBank/DDBJ whole genome shotgun (WGS) entry which is preliminary data.</text>
</comment>
<dbReference type="AlphaFoldDB" id="A0A2A2GEE4"/>
<evidence type="ECO:0008006" key="4">
    <source>
        <dbReference type="Google" id="ProtNLM"/>
    </source>
</evidence>
<dbReference type="PROSITE" id="PS51257">
    <property type="entry name" value="PROKAR_LIPOPROTEIN"/>
    <property type="match status" value="1"/>
</dbReference>
<gene>
    <name evidence="2" type="ORF">CK503_03290</name>
</gene>
<dbReference type="SUPFAM" id="SSF55486">
    <property type="entry name" value="Metalloproteases ('zincins'), catalytic domain"/>
    <property type="match status" value="1"/>
</dbReference>
<evidence type="ECO:0000256" key="1">
    <source>
        <dbReference type="SAM" id="MobiDB-lite"/>
    </source>
</evidence>
<reference evidence="2 3" key="1">
    <citation type="submission" date="2017-08" db="EMBL/GenBank/DDBJ databases">
        <title>Aliifodinibius alkalisoli sp. nov., isolated from saline alkaline soil.</title>
        <authorList>
            <person name="Liu D."/>
            <person name="Zhang G."/>
        </authorList>
    </citation>
    <scope>NUCLEOTIDE SEQUENCE [LARGE SCALE GENOMIC DNA]</scope>
    <source>
        <strain evidence="2 3">WN023</strain>
    </source>
</reference>
<accession>A0A2A2GEE4</accession>
<evidence type="ECO:0000313" key="2">
    <source>
        <dbReference type="EMBL" id="PAU95235.1"/>
    </source>
</evidence>